<dbReference type="Proteomes" id="UP001565368">
    <property type="component" value="Unassembled WGS sequence"/>
</dbReference>
<evidence type="ECO:0008006" key="3">
    <source>
        <dbReference type="Google" id="ProtNLM"/>
    </source>
</evidence>
<keyword evidence="2" id="KW-1185">Reference proteome</keyword>
<evidence type="ECO:0000313" key="2">
    <source>
        <dbReference type="Proteomes" id="UP001565368"/>
    </source>
</evidence>
<name>A0ABR3QCD9_9TREE</name>
<accession>A0ABR3QCD9</accession>
<gene>
    <name evidence="1" type="ORF">Q8F55_000076</name>
</gene>
<organism evidence="1 2">
    <name type="scientific">Vanrija albida</name>
    <dbReference type="NCBI Taxonomy" id="181172"/>
    <lineage>
        <taxon>Eukaryota</taxon>
        <taxon>Fungi</taxon>
        <taxon>Dikarya</taxon>
        <taxon>Basidiomycota</taxon>
        <taxon>Agaricomycotina</taxon>
        <taxon>Tremellomycetes</taxon>
        <taxon>Trichosporonales</taxon>
        <taxon>Trichosporonaceae</taxon>
        <taxon>Vanrija</taxon>
    </lineage>
</organism>
<comment type="caution">
    <text evidence="1">The sequence shown here is derived from an EMBL/GenBank/DDBJ whole genome shotgun (WGS) entry which is preliminary data.</text>
</comment>
<evidence type="ECO:0000313" key="1">
    <source>
        <dbReference type="EMBL" id="KAL1412332.1"/>
    </source>
</evidence>
<sequence length="321" mass="35673">MTDIEMAPRVVIDHTAYPHIIDAVIASATIPALARLRATSREFRDRINPLLFHHVVLCERSNGPRRKKELGFTTPGHIVFPGAGTEPRLPFAPAAVQILDVVTPPKPVPPAKVVDQFTGLKTLRRMNQAVTTAGSNIFRPKATAVDLLTLHFPPGEDTTVRLPPGIERYILHLKWDEADQHALWTVINLKNTLRIIDWVLVLHPSNADNTPPIPAPDFYTFMDLMTEAITIVERGGRVTVVGVERVSPAQMPNNTLEGRGVAAYDVLRENLKTFLLSHTPTPALVRAAAEAIRFVPYEEWLEELGDRKESEGLWPEAADEV</sequence>
<dbReference type="EMBL" id="JBBXJM010000001">
    <property type="protein sequence ID" value="KAL1412332.1"/>
    <property type="molecule type" value="Genomic_DNA"/>
</dbReference>
<reference evidence="1 2" key="1">
    <citation type="submission" date="2023-08" db="EMBL/GenBank/DDBJ databases">
        <title>Annotated Genome Sequence of Vanrija albida AlHP1.</title>
        <authorList>
            <person name="Herzog R."/>
        </authorList>
    </citation>
    <scope>NUCLEOTIDE SEQUENCE [LARGE SCALE GENOMIC DNA]</scope>
    <source>
        <strain evidence="1 2">AlHP1</strain>
    </source>
</reference>
<protein>
    <recommendedName>
        <fullName evidence="3">F-box domain-containing protein</fullName>
    </recommendedName>
</protein>
<dbReference type="RefSeq" id="XP_069212276.1">
    <property type="nucleotide sequence ID" value="XM_069348732.1"/>
</dbReference>
<proteinExistence type="predicted"/>
<dbReference type="GeneID" id="95981119"/>